<evidence type="ECO:0000313" key="1">
    <source>
        <dbReference type="EMBL" id="RZS73603.1"/>
    </source>
</evidence>
<name>A0A4Q7MXS0_9BURK</name>
<comment type="caution">
    <text evidence="1">The sequence shown here is derived from an EMBL/GenBank/DDBJ whole genome shotgun (WGS) entry which is preliminary data.</text>
</comment>
<dbReference type="AlphaFoldDB" id="A0A4Q7MXS0"/>
<protein>
    <submittedName>
        <fullName evidence="1">Uncharacterized protein</fullName>
    </submittedName>
</protein>
<reference evidence="1 2" key="1">
    <citation type="submission" date="2019-02" db="EMBL/GenBank/DDBJ databases">
        <title>Genomic Encyclopedia of Type Strains, Phase IV (KMG-IV): sequencing the most valuable type-strain genomes for metagenomic binning, comparative biology and taxonomic classification.</title>
        <authorList>
            <person name="Goeker M."/>
        </authorList>
    </citation>
    <scope>NUCLEOTIDE SEQUENCE [LARGE SCALE GENOMIC DNA]</scope>
    <source>
        <strain evidence="1 2">DSM 16618</strain>
    </source>
</reference>
<accession>A0A4Q7MXS0</accession>
<proteinExistence type="predicted"/>
<dbReference type="EMBL" id="SGWZ01000001">
    <property type="protein sequence ID" value="RZS73603.1"/>
    <property type="molecule type" value="Genomic_DNA"/>
</dbReference>
<evidence type="ECO:0000313" key="2">
    <source>
        <dbReference type="Proteomes" id="UP000292039"/>
    </source>
</evidence>
<gene>
    <name evidence="1" type="ORF">EV679_0801</name>
</gene>
<dbReference type="Proteomes" id="UP000292039">
    <property type="component" value="Unassembled WGS sequence"/>
</dbReference>
<sequence>MAAHSTAPVQGIHHQYEQKSRYSAGFWQTHVSLPLPHPGLIATRPGPGQR</sequence>
<organism evidence="1 2">
    <name type="scientific">Kerstersia gyiorum</name>
    <dbReference type="NCBI Taxonomy" id="206506"/>
    <lineage>
        <taxon>Bacteria</taxon>
        <taxon>Pseudomonadati</taxon>
        <taxon>Pseudomonadota</taxon>
        <taxon>Betaproteobacteria</taxon>
        <taxon>Burkholderiales</taxon>
        <taxon>Alcaligenaceae</taxon>
        <taxon>Kerstersia</taxon>
    </lineage>
</organism>